<evidence type="ECO:0000313" key="2">
    <source>
        <dbReference type="Proteomes" id="UP001500879"/>
    </source>
</evidence>
<dbReference type="Proteomes" id="UP001500879">
    <property type="component" value="Unassembled WGS sequence"/>
</dbReference>
<evidence type="ECO:0008006" key="3">
    <source>
        <dbReference type="Google" id="ProtNLM"/>
    </source>
</evidence>
<proteinExistence type="predicted"/>
<dbReference type="RefSeq" id="WP_344018875.1">
    <property type="nucleotide sequence ID" value="NZ_BAAABX010000004.1"/>
</dbReference>
<dbReference type="EMBL" id="BAAABX010000004">
    <property type="protein sequence ID" value="GAA0385778.1"/>
    <property type="molecule type" value="Genomic_DNA"/>
</dbReference>
<reference evidence="2" key="1">
    <citation type="journal article" date="2019" name="Int. J. Syst. Evol. Microbiol.">
        <title>The Global Catalogue of Microorganisms (GCM) 10K type strain sequencing project: providing services to taxonomists for standard genome sequencing and annotation.</title>
        <authorList>
            <consortium name="The Broad Institute Genomics Platform"/>
            <consortium name="The Broad Institute Genome Sequencing Center for Infectious Disease"/>
            <person name="Wu L."/>
            <person name="Ma J."/>
        </authorList>
    </citation>
    <scope>NUCLEOTIDE SEQUENCE [LARGE SCALE GENOMIC DNA]</scope>
    <source>
        <strain evidence="2">JCM 4788</strain>
    </source>
</reference>
<accession>A0ABP3HZI6</accession>
<evidence type="ECO:0000313" key="1">
    <source>
        <dbReference type="EMBL" id="GAA0385778.1"/>
    </source>
</evidence>
<comment type="caution">
    <text evidence="1">The sequence shown here is derived from an EMBL/GenBank/DDBJ whole genome shotgun (WGS) entry which is preliminary data.</text>
</comment>
<gene>
    <name evidence="1" type="ORF">GCM10010357_03220</name>
</gene>
<sequence length="49" mass="5044">MESMELIAGYAAYTTPEELAASEATDAPAITTTVTSSEICITITAGWGC</sequence>
<protein>
    <recommendedName>
        <fullName evidence="3">Thiocillin family RiPP</fullName>
    </recommendedName>
</protein>
<name>A0ABP3HZI6_9ACTN</name>
<keyword evidence="2" id="KW-1185">Reference proteome</keyword>
<dbReference type="InterPro" id="IPR049906">
    <property type="entry name" value="LxmA-like_leader"/>
</dbReference>
<organism evidence="1 2">
    <name type="scientific">Streptomyces luteireticuli</name>
    <dbReference type="NCBI Taxonomy" id="173858"/>
    <lineage>
        <taxon>Bacteria</taxon>
        <taxon>Bacillati</taxon>
        <taxon>Actinomycetota</taxon>
        <taxon>Actinomycetes</taxon>
        <taxon>Kitasatosporales</taxon>
        <taxon>Streptomycetaceae</taxon>
        <taxon>Streptomyces</taxon>
    </lineage>
</organism>
<dbReference type="NCBIfam" id="NF038146">
    <property type="entry name" value="LxmA_leader"/>
    <property type="match status" value="1"/>
</dbReference>